<comment type="similarity">
    <text evidence="1">Belongs to the LysR transcriptional regulatory family.</text>
</comment>
<evidence type="ECO:0000256" key="1">
    <source>
        <dbReference type="ARBA" id="ARBA00009437"/>
    </source>
</evidence>
<sequence>MKIDDIDAFVAVIRNASLSQAAESLGLTQSAITRRVQSLEESLGVALLDRNTKPLKPTASGLRVYEQCRRVLREVDGLRELVAGDATPSGVLRLGVPQSIGEVVLLDALRRLADEYPELRAQVGTGWGSHLLARLENAELDAAVVLFPPSKVFPEELGATPLGRMELCVVVARDSAIQARRLLDCYHHGWVLNPDGCGFRAGLQRALADQGLGLQLNLETFGSELQLGLVAAGRGLGLVPAPALARSRYRDQLQVLQLEDFQPLIQLWLVRPRLLGNLETPARLFGRAVAEGLDMQAG</sequence>
<feature type="domain" description="HTH lysR-type" evidence="5">
    <location>
        <begin position="1"/>
        <end position="58"/>
    </location>
</feature>
<dbReference type="PANTHER" id="PTHR30126:SF39">
    <property type="entry name" value="HTH-TYPE TRANSCRIPTIONAL REGULATOR CYSL"/>
    <property type="match status" value="1"/>
</dbReference>
<reference evidence="8" key="5">
    <citation type="submission" date="2020-01" db="EMBL/GenBank/DDBJ databases">
        <title>Bacteria Cultured from War Wounds Associated with the Conflict in Eastern Ukraine.</title>
        <authorList>
            <person name="Snesrud E."/>
            <person name="Galac M.R."/>
            <person name="Mc Gann P."/>
            <person name="Valentine K."/>
            <person name="Viacheslav K."/>
        </authorList>
    </citation>
    <scope>NUCLEOTIDE SEQUENCE</scope>
    <source>
        <strain evidence="8">VNMU148</strain>
    </source>
</reference>
<evidence type="ECO:0000313" key="10">
    <source>
        <dbReference type="EMBL" id="WOS80772.1"/>
    </source>
</evidence>
<dbReference type="Proteomes" id="UP000045039">
    <property type="component" value="Unassembled WGS sequence"/>
</dbReference>
<dbReference type="PROSITE" id="PS50931">
    <property type="entry name" value="HTH_LYSR"/>
    <property type="match status" value="1"/>
</dbReference>
<dbReference type="EMBL" id="RBSQ01000462">
    <property type="protein sequence ID" value="RMS57575.1"/>
    <property type="molecule type" value="Genomic_DNA"/>
</dbReference>
<evidence type="ECO:0000313" key="13">
    <source>
        <dbReference type="Proteomes" id="UP000433532"/>
    </source>
</evidence>
<dbReference type="InterPro" id="IPR036388">
    <property type="entry name" value="WH-like_DNA-bd_sf"/>
</dbReference>
<evidence type="ECO:0000256" key="2">
    <source>
        <dbReference type="ARBA" id="ARBA00023015"/>
    </source>
</evidence>
<evidence type="ECO:0000313" key="11">
    <source>
        <dbReference type="Proteomes" id="UP000045039"/>
    </source>
</evidence>
<reference evidence="9 12" key="3">
    <citation type="submission" date="2018-08" db="EMBL/GenBank/DDBJ databases">
        <title>Recombination of ecologically and evolutionarily significant loci maintains genetic cohesion in the Pseudomonas syringae species complex.</title>
        <authorList>
            <person name="Dillon M."/>
            <person name="Thakur S."/>
            <person name="Almeida R.N.D."/>
            <person name="Weir B.S."/>
            <person name="Guttman D.S."/>
        </authorList>
    </citation>
    <scope>NUCLEOTIDE SEQUENCE [LARGE SCALE GENOMIC DNA]</scope>
    <source>
        <strain evidence="9 12">ICMP 7846</strain>
    </source>
</reference>
<dbReference type="Proteomes" id="UP000433532">
    <property type="component" value="Unassembled WGS sequence"/>
</dbReference>
<dbReference type="GO" id="GO:0003700">
    <property type="term" value="F:DNA-binding transcription factor activity"/>
    <property type="evidence" value="ECO:0007669"/>
    <property type="project" value="InterPro"/>
</dbReference>
<dbReference type="SUPFAM" id="SSF53850">
    <property type="entry name" value="Periplasmic binding protein-like II"/>
    <property type="match status" value="1"/>
</dbReference>
<proteinExistence type="inferred from homology"/>
<evidence type="ECO:0000313" key="9">
    <source>
        <dbReference type="EMBL" id="RMS57575.1"/>
    </source>
</evidence>
<keyword evidence="3" id="KW-0238">DNA-binding</keyword>
<reference evidence="10" key="7">
    <citation type="submission" date="2023-10" db="EMBL/GenBank/DDBJ databases">
        <title>Pathogen: clinical or host-associated sample.</title>
        <authorList>
            <person name="Hergert J."/>
            <person name="Casey R."/>
            <person name="Wagner J."/>
            <person name="Young E.L."/>
            <person name="Oakeson K.F."/>
        </authorList>
    </citation>
    <scope>NUCLEOTIDE SEQUENCE</scope>
    <source>
        <strain evidence="10">2021CK-01020</strain>
    </source>
</reference>
<dbReference type="Pfam" id="PF00126">
    <property type="entry name" value="HTH_1"/>
    <property type="match status" value="1"/>
</dbReference>
<evidence type="ECO:0000256" key="3">
    <source>
        <dbReference type="ARBA" id="ARBA00023125"/>
    </source>
</evidence>
<dbReference type="Gene3D" id="3.40.190.10">
    <property type="entry name" value="Periplasmic binding protein-like II"/>
    <property type="match status" value="2"/>
</dbReference>
<keyword evidence="2" id="KW-0805">Transcription regulation</keyword>
<reference evidence="6" key="1">
    <citation type="submission" date="2015-06" db="EMBL/GenBank/DDBJ databases">
        <authorList>
            <person name="Radhakrishnan R."/>
            <person name="Underwood A."/>
            <person name="Al-Shahib A."/>
        </authorList>
    </citation>
    <scope>NUCLEOTIDE SEQUENCE</scope>
    <source>
        <strain evidence="6">P19_London_7_VIM_2_05_10</strain>
    </source>
</reference>
<dbReference type="EMBL" id="CVVU01000270">
    <property type="protein sequence ID" value="CRQ08457.1"/>
    <property type="molecule type" value="Genomic_DNA"/>
</dbReference>
<dbReference type="KEGG" id="paeb:NCGM1900_3914"/>
<evidence type="ECO:0000313" key="12">
    <source>
        <dbReference type="Proteomes" id="UP000270834"/>
    </source>
</evidence>
<dbReference type="AlphaFoldDB" id="A0A073A1J1"/>
<reference evidence="10" key="6">
    <citation type="submission" date="2023-06" db="EMBL/GenBank/DDBJ databases">
        <authorList>
            <consortium name="Clinical and Environmental Microbiology Branch: Whole genome sequencing antimicrobial resistance pathogens in the healthcare setting"/>
        </authorList>
    </citation>
    <scope>NUCLEOTIDE SEQUENCE</scope>
    <source>
        <strain evidence="10">2021CK-01020</strain>
    </source>
</reference>
<dbReference type="Pfam" id="PF03466">
    <property type="entry name" value="LysR_substrate"/>
    <property type="match status" value="1"/>
</dbReference>
<dbReference type="Gene3D" id="1.10.10.10">
    <property type="entry name" value="Winged helix-like DNA-binding domain superfamily/Winged helix DNA-binding domain"/>
    <property type="match status" value="1"/>
</dbReference>
<dbReference type="GO" id="GO:0000976">
    <property type="term" value="F:transcription cis-regulatory region binding"/>
    <property type="evidence" value="ECO:0007669"/>
    <property type="project" value="TreeGrafter"/>
</dbReference>
<dbReference type="FunFam" id="1.10.10.10:FF:000001">
    <property type="entry name" value="LysR family transcriptional regulator"/>
    <property type="match status" value="1"/>
</dbReference>
<organism evidence="7 13">
    <name type="scientific">Pseudomonas aeruginosa</name>
    <dbReference type="NCBI Taxonomy" id="287"/>
    <lineage>
        <taxon>Bacteria</taxon>
        <taxon>Pseudomonadati</taxon>
        <taxon>Pseudomonadota</taxon>
        <taxon>Gammaproteobacteria</taxon>
        <taxon>Pseudomonadales</taxon>
        <taxon>Pseudomonadaceae</taxon>
        <taxon>Pseudomonas</taxon>
    </lineage>
</organism>
<dbReference type="InterPro" id="IPR000847">
    <property type="entry name" value="LysR_HTH_N"/>
</dbReference>
<protein>
    <submittedName>
        <fullName evidence="6">HTH-type transcriptional regulator YofA</fullName>
    </submittedName>
    <submittedName>
        <fullName evidence="7">LysR family transcriptional regulator</fullName>
    </submittedName>
</protein>
<name>A0A073A1J1_PSEAI</name>
<dbReference type="CDD" id="cd05466">
    <property type="entry name" value="PBP2_LTTR_substrate"/>
    <property type="match status" value="1"/>
</dbReference>
<evidence type="ECO:0000259" key="5">
    <source>
        <dbReference type="PROSITE" id="PS50931"/>
    </source>
</evidence>
<evidence type="ECO:0000313" key="6">
    <source>
        <dbReference type="EMBL" id="CRQ08457.1"/>
    </source>
</evidence>
<dbReference type="SUPFAM" id="SSF46785">
    <property type="entry name" value="Winged helix' DNA-binding domain"/>
    <property type="match status" value="1"/>
</dbReference>
<dbReference type="EMBL" id="CP136986">
    <property type="protein sequence ID" value="WOS80772.1"/>
    <property type="molecule type" value="Genomic_DNA"/>
</dbReference>
<dbReference type="EMBL" id="WOAD01000013">
    <property type="protein sequence ID" value="MUI36732.1"/>
    <property type="molecule type" value="Genomic_DNA"/>
</dbReference>
<dbReference type="PANTHER" id="PTHR30126">
    <property type="entry name" value="HTH-TYPE TRANSCRIPTIONAL REGULATOR"/>
    <property type="match status" value="1"/>
</dbReference>
<dbReference type="InterPro" id="IPR005119">
    <property type="entry name" value="LysR_subst-bd"/>
</dbReference>
<dbReference type="InterPro" id="IPR036390">
    <property type="entry name" value="WH_DNA-bd_sf"/>
</dbReference>
<dbReference type="EMBL" id="WXZT01000006">
    <property type="protein sequence ID" value="MZZ12875.1"/>
    <property type="molecule type" value="Genomic_DNA"/>
</dbReference>
<accession>A0A1S1CDF5</accession>
<evidence type="ECO:0000256" key="4">
    <source>
        <dbReference type="ARBA" id="ARBA00023163"/>
    </source>
</evidence>
<evidence type="ECO:0000313" key="8">
    <source>
        <dbReference type="EMBL" id="MZZ12875.1"/>
    </source>
</evidence>
<dbReference type="OMA" id="HRVYEQC"/>
<dbReference type="Proteomes" id="UP000644192">
    <property type="component" value="Unassembled WGS sequence"/>
</dbReference>
<dbReference type="RefSeq" id="WP_003090383.1">
    <property type="nucleotide sequence ID" value="NZ_AP014622.1"/>
</dbReference>
<evidence type="ECO:0000313" key="7">
    <source>
        <dbReference type="EMBL" id="MUI36732.1"/>
    </source>
</evidence>
<keyword evidence="4" id="KW-0804">Transcription</keyword>
<reference evidence="11" key="2">
    <citation type="submission" date="2015-06" db="EMBL/GenBank/DDBJ databases">
        <authorList>
            <person name="Radhakrishnan Rajesh"/>
            <person name="Underwood Anthony"/>
            <person name="Al-Shahib Ali"/>
        </authorList>
    </citation>
    <scope>NUCLEOTIDE SEQUENCE [LARGE SCALE GENOMIC DNA]</scope>
    <source>
        <strain evidence="11">P19_London_7_VIM_2_05_10</strain>
    </source>
</reference>
<accession>A0A073A1J1</accession>
<dbReference type="Proteomes" id="UP001297540">
    <property type="component" value="Chromosome"/>
</dbReference>
<gene>
    <name evidence="6" type="primary">yofA_5</name>
    <name evidence="9" type="ORF">ALP65_03260</name>
    <name evidence="7" type="ORF">GNQ48_17130</name>
    <name evidence="8" type="ORF">GUL26_11515</name>
    <name evidence="10" type="ORF">L4V69_16945</name>
    <name evidence="6" type="ORF">PAERUG_P19_London_7_VIM_2_05_10_06673</name>
</gene>
<dbReference type="Proteomes" id="UP000270834">
    <property type="component" value="Unassembled WGS sequence"/>
</dbReference>
<reference evidence="7 13" key="4">
    <citation type="submission" date="2019-11" db="EMBL/GenBank/DDBJ databases">
        <title>Genomes of ocular Pseudomonas aeruginosa isolates.</title>
        <authorList>
            <person name="Khan M."/>
            <person name="Rice S.A."/>
            <person name="Willcox M.D.P."/>
            <person name="Stapleton F."/>
        </authorList>
    </citation>
    <scope>NUCLEOTIDE SEQUENCE [LARGE SCALE GENOMIC DNA]</scope>
    <source>
        <strain evidence="7 13">PA221</strain>
    </source>
</reference>
<dbReference type="PRINTS" id="PR00039">
    <property type="entry name" value="HTHLYSR"/>
</dbReference>